<feature type="non-terminal residue" evidence="1">
    <location>
        <position position="1"/>
    </location>
</feature>
<comment type="caution">
    <text evidence="1">The sequence shown here is derived from an EMBL/GenBank/DDBJ whole genome shotgun (WGS) entry which is preliminary data.</text>
</comment>
<name>A0ACA9NC06_9GLOM</name>
<evidence type="ECO:0000313" key="1">
    <source>
        <dbReference type="EMBL" id="CAG8642238.1"/>
    </source>
</evidence>
<sequence length="193" mass="21005">LHHEPPPSTGLKFTVRGHSFGFLSPVLYGVGNDKLLARSALSMAAPVPPAGNGKLDLESLVTESSNISLEQEQLSKPPLVSRVEEGVGVGVGVLKRPQKSLFFSENPLQKAQQCPTSVGVEIIPLFCTDLTNERHSLNRQAPEIWFDKHYYMDSTNAQEAKQAALRSERPPPVHRGVTLQSVATFKKCLSPGP</sequence>
<keyword evidence="2" id="KW-1185">Reference proteome</keyword>
<dbReference type="EMBL" id="CAJVPT010019582">
    <property type="protein sequence ID" value="CAG8642238.1"/>
    <property type="molecule type" value="Genomic_DNA"/>
</dbReference>
<protein>
    <submittedName>
        <fullName evidence="1">16699_t:CDS:1</fullName>
    </submittedName>
</protein>
<proteinExistence type="predicted"/>
<gene>
    <name evidence="1" type="ORF">ACOLOM_LOCUS7978</name>
</gene>
<reference evidence="1" key="1">
    <citation type="submission" date="2021-06" db="EMBL/GenBank/DDBJ databases">
        <authorList>
            <person name="Kallberg Y."/>
            <person name="Tangrot J."/>
            <person name="Rosling A."/>
        </authorList>
    </citation>
    <scope>NUCLEOTIDE SEQUENCE</scope>
    <source>
        <strain evidence="1">CL356</strain>
    </source>
</reference>
<evidence type="ECO:0000313" key="2">
    <source>
        <dbReference type="Proteomes" id="UP000789525"/>
    </source>
</evidence>
<organism evidence="1 2">
    <name type="scientific">Acaulospora colombiana</name>
    <dbReference type="NCBI Taxonomy" id="27376"/>
    <lineage>
        <taxon>Eukaryota</taxon>
        <taxon>Fungi</taxon>
        <taxon>Fungi incertae sedis</taxon>
        <taxon>Mucoromycota</taxon>
        <taxon>Glomeromycotina</taxon>
        <taxon>Glomeromycetes</taxon>
        <taxon>Diversisporales</taxon>
        <taxon>Acaulosporaceae</taxon>
        <taxon>Acaulospora</taxon>
    </lineage>
</organism>
<accession>A0ACA9NC06</accession>
<dbReference type="Proteomes" id="UP000789525">
    <property type="component" value="Unassembled WGS sequence"/>
</dbReference>